<evidence type="ECO:0000256" key="3">
    <source>
        <dbReference type="ARBA" id="ARBA00022670"/>
    </source>
</evidence>
<proteinExistence type="inferred from homology"/>
<accession>A0AAX4JKP7</accession>
<dbReference type="PRINTS" id="PR00724">
    <property type="entry name" value="CRBOXYPTASEC"/>
</dbReference>
<evidence type="ECO:0000256" key="7">
    <source>
        <dbReference type="RuleBase" id="RU361156"/>
    </source>
</evidence>
<reference evidence="8 9" key="1">
    <citation type="submission" date="2024-01" db="EMBL/GenBank/DDBJ databases">
        <title>Comparative genomics of Cryptococcus and Kwoniella reveals pathogenesis evolution and contrasting modes of karyotype evolution via chromosome fusion or intercentromeric recombination.</title>
        <authorList>
            <person name="Coelho M.A."/>
            <person name="David-Palma M."/>
            <person name="Shea T."/>
            <person name="Bowers K."/>
            <person name="McGinley-Smith S."/>
            <person name="Mohammad A.W."/>
            <person name="Gnirke A."/>
            <person name="Yurkov A.M."/>
            <person name="Nowrousian M."/>
            <person name="Sun S."/>
            <person name="Cuomo C.A."/>
            <person name="Heitman J."/>
        </authorList>
    </citation>
    <scope>NUCLEOTIDE SEQUENCE [LARGE SCALE GENOMIC DNA]</scope>
    <source>
        <strain evidence="8 9">CBS 6074</strain>
    </source>
</reference>
<comment type="similarity">
    <text evidence="1 7">Belongs to the peptidase S10 family.</text>
</comment>
<sequence>MRLYASILTLLPLISAIQIPHIPSSQDVLNVADTFLHSSDQQHPSTTLGYASDINLENVGDEFTVLTHNKFPDHRVRIKSTTGWCDPDVRSFSGYLDVGYGKELFFYFFESRSKPKDDPVIMWINGGPGCSSSLGMLMELGPCSVKDEPKSANDTKVNPYSWNEKANIFFLDEPIGVGFSHAEHGQRVSTTEAAAKDVQAFITIFFEAFKEFESRAFHMAGESYGGRYLPVFASAVVDGNRKLVKDGKKPINLQSVMIGNGVTDHFTTIESYFPFQCTVNGDLSEPVQNIANCVYMAESLPRCSRLTHKNCIESHDYTACSIALNYCEEVLETSFWSAGVNPYDVSMSCSPQELSDSLCYPVTKKIGTYLDLPDVRKTLGVHGMKGNWSSCDNGVFRRFGQSLDSTGQTWLYVTGLLERGIRVLNYVGMRDFICNHIANEMWMERLEWTGQAEYNMAEWSEWNVDKKVAGTYKTAGNLTMLKIRGAGHMVPYDKPKEALTMLTSWLDAGAIGESA</sequence>
<dbReference type="Gene3D" id="3.40.50.1820">
    <property type="entry name" value="alpha/beta hydrolase"/>
    <property type="match status" value="1"/>
</dbReference>
<feature type="signal peptide" evidence="7">
    <location>
        <begin position="1"/>
        <end position="16"/>
    </location>
</feature>
<dbReference type="Gene3D" id="1.10.287.410">
    <property type="match status" value="1"/>
</dbReference>
<protein>
    <recommendedName>
        <fullName evidence="7">Carboxypeptidase</fullName>
        <ecNumber evidence="7">3.4.16.-</ecNumber>
    </recommendedName>
</protein>
<dbReference type="GO" id="GO:0006508">
    <property type="term" value="P:proteolysis"/>
    <property type="evidence" value="ECO:0007669"/>
    <property type="project" value="UniProtKB-KW"/>
</dbReference>
<dbReference type="EC" id="3.4.16.-" evidence="7"/>
<dbReference type="GeneID" id="91091502"/>
<feature type="chain" id="PRO_5043109640" description="Carboxypeptidase" evidence="7">
    <location>
        <begin position="17"/>
        <end position="515"/>
    </location>
</feature>
<keyword evidence="3 7" id="KW-0645">Protease</keyword>
<dbReference type="InterPro" id="IPR001563">
    <property type="entry name" value="Peptidase_S10"/>
</dbReference>
<dbReference type="Pfam" id="PF00450">
    <property type="entry name" value="Peptidase_S10"/>
    <property type="match status" value="1"/>
</dbReference>
<evidence type="ECO:0000256" key="2">
    <source>
        <dbReference type="ARBA" id="ARBA00022645"/>
    </source>
</evidence>
<dbReference type="PROSITE" id="PS00131">
    <property type="entry name" value="CARBOXYPEPT_SER_SER"/>
    <property type="match status" value="1"/>
</dbReference>
<keyword evidence="4 7" id="KW-0732">Signal</keyword>
<keyword evidence="9" id="KW-1185">Reference proteome</keyword>
<evidence type="ECO:0000313" key="8">
    <source>
        <dbReference type="EMBL" id="WWC85960.1"/>
    </source>
</evidence>
<evidence type="ECO:0000256" key="4">
    <source>
        <dbReference type="ARBA" id="ARBA00022729"/>
    </source>
</evidence>
<evidence type="ECO:0000256" key="1">
    <source>
        <dbReference type="ARBA" id="ARBA00009431"/>
    </source>
</evidence>
<keyword evidence="5 7" id="KW-0378">Hydrolase</keyword>
<dbReference type="FunFam" id="3.40.50.1820:FF:000226">
    <property type="entry name" value="Carboxypeptidase"/>
    <property type="match status" value="1"/>
</dbReference>
<dbReference type="PANTHER" id="PTHR11802:SF113">
    <property type="entry name" value="SERINE CARBOXYPEPTIDASE CTSA-4.1"/>
    <property type="match status" value="1"/>
</dbReference>
<gene>
    <name evidence="8" type="ORF">L201_000830</name>
</gene>
<dbReference type="Proteomes" id="UP001355207">
    <property type="component" value="Chromosome 1"/>
</dbReference>
<keyword evidence="6" id="KW-0325">Glycoprotein</keyword>
<evidence type="ECO:0000256" key="5">
    <source>
        <dbReference type="ARBA" id="ARBA00022801"/>
    </source>
</evidence>
<evidence type="ECO:0000313" key="9">
    <source>
        <dbReference type="Proteomes" id="UP001355207"/>
    </source>
</evidence>
<evidence type="ECO:0000256" key="6">
    <source>
        <dbReference type="ARBA" id="ARBA00023180"/>
    </source>
</evidence>
<keyword evidence="2 7" id="KW-0121">Carboxypeptidase</keyword>
<dbReference type="PANTHER" id="PTHR11802">
    <property type="entry name" value="SERINE PROTEASE FAMILY S10 SERINE CARBOXYPEPTIDASE"/>
    <property type="match status" value="1"/>
</dbReference>
<dbReference type="SUPFAM" id="SSF53474">
    <property type="entry name" value="alpha/beta-Hydrolases"/>
    <property type="match status" value="1"/>
</dbReference>
<dbReference type="InterPro" id="IPR033124">
    <property type="entry name" value="Ser_caboxypep_his_AS"/>
</dbReference>
<organism evidence="8 9">
    <name type="scientific">Kwoniella dendrophila CBS 6074</name>
    <dbReference type="NCBI Taxonomy" id="1295534"/>
    <lineage>
        <taxon>Eukaryota</taxon>
        <taxon>Fungi</taxon>
        <taxon>Dikarya</taxon>
        <taxon>Basidiomycota</taxon>
        <taxon>Agaricomycotina</taxon>
        <taxon>Tremellomycetes</taxon>
        <taxon>Tremellales</taxon>
        <taxon>Cryptococcaceae</taxon>
        <taxon>Kwoniella</taxon>
    </lineage>
</organism>
<dbReference type="InterPro" id="IPR029058">
    <property type="entry name" value="AB_hydrolase_fold"/>
</dbReference>
<dbReference type="GO" id="GO:0004185">
    <property type="term" value="F:serine-type carboxypeptidase activity"/>
    <property type="evidence" value="ECO:0007669"/>
    <property type="project" value="UniProtKB-UniRule"/>
</dbReference>
<name>A0AAX4JKP7_9TREE</name>
<dbReference type="PROSITE" id="PS00560">
    <property type="entry name" value="CARBOXYPEPT_SER_HIS"/>
    <property type="match status" value="1"/>
</dbReference>
<dbReference type="EMBL" id="CP144098">
    <property type="protein sequence ID" value="WWC85960.1"/>
    <property type="molecule type" value="Genomic_DNA"/>
</dbReference>
<dbReference type="RefSeq" id="XP_066072723.1">
    <property type="nucleotide sequence ID" value="XM_066216626.1"/>
</dbReference>
<dbReference type="AlphaFoldDB" id="A0AAX4JKP7"/>
<dbReference type="InterPro" id="IPR018202">
    <property type="entry name" value="Ser_caboxypep_ser_AS"/>
</dbReference>
<dbReference type="GO" id="GO:0000324">
    <property type="term" value="C:fungal-type vacuole"/>
    <property type="evidence" value="ECO:0007669"/>
    <property type="project" value="TreeGrafter"/>
</dbReference>